<name>A0A2P4Y7L7_9STRA</name>
<keyword evidence="2" id="KW-1185">Reference proteome</keyword>
<accession>A0A2P4Y7L7</accession>
<evidence type="ECO:0008006" key="3">
    <source>
        <dbReference type="Google" id="ProtNLM"/>
    </source>
</evidence>
<comment type="caution">
    <text evidence="1">The sequence shown here is derived from an EMBL/GenBank/DDBJ whole genome shotgun (WGS) entry which is preliminary data.</text>
</comment>
<organism evidence="1 2">
    <name type="scientific">Phytophthora palmivora</name>
    <dbReference type="NCBI Taxonomy" id="4796"/>
    <lineage>
        <taxon>Eukaryota</taxon>
        <taxon>Sar</taxon>
        <taxon>Stramenopiles</taxon>
        <taxon>Oomycota</taxon>
        <taxon>Peronosporomycetes</taxon>
        <taxon>Peronosporales</taxon>
        <taxon>Peronosporaceae</taxon>
        <taxon>Phytophthora</taxon>
    </lineage>
</organism>
<dbReference type="EMBL" id="NCKW01005045">
    <property type="protein sequence ID" value="POM73679.1"/>
    <property type="molecule type" value="Genomic_DNA"/>
</dbReference>
<proteinExistence type="predicted"/>
<dbReference type="AlphaFoldDB" id="A0A2P4Y7L7"/>
<gene>
    <name evidence="1" type="ORF">PHPALM_9457</name>
</gene>
<evidence type="ECO:0000313" key="2">
    <source>
        <dbReference type="Proteomes" id="UP000237271"/>
    </source>
</evidence>
<dbReference type="OrthoDB" id="4327074at2759"/>
<dbReference type="Proteomes" id="UP000237271">
    <property type="component" value="Unassembled WGS sequence"/>
</dbReference>
<sequence length="80" mass="9219">MEGSLPLLPAGPDVRLSQWVVGRQQIGHERQGVVHKARAMTEMIFDWGVDDGWYKRFMERLHGGRVNILQWFAIVSSRLT</sequence>
<protein>
    <recommendedName>
        <fullName evidence="3">HTH CENPB-type domain-containing protein</fullName>
    </recommendedName>
</protein>
<evidence type="ECO:0000313" key="1">
    <source>
        <dbReference type="EMBL" id="POM73679.1"/>
    </source>
</evidence>
<reference evidence="1 2" key="1">
    <citation type="journal article" date="2017" name="Genome Biol. Evol.">
        <title>Phytophthora megakarya and P. palmivora, closely related causal agents of cacao black pod rot, underwent increases in genome sizes and gene numbers by different mechanisms.</title>
        <authorList>
            <person name="Ali S.S."/>
            <person name="Shao J."/>
            <person name="Lary D.J."/>
            <person name="Kronmiller B."/>
            <person name="Shen D."/>
            <person name="Strem M.D."/>
            <person name="Amoako-Attah I."/>
            <person name="Akrofi A.Y."/>
            <person name="Begoude B.A."/>
            <person name="Ten Hoopen G.M."/>
            <person name="Coulibaly K."/>
            <person name="Kebe B.I."/>
            <person name="Melnick R.L."/>
            <person name="Guiltinan M.J."/>
            <person name="Tyler B.M."/>
            <person name="Meinhardt L.W."/>
            <person name="Bailey B.A."/>
        </authorList>
    </citation>
    <scope>NUCLEOTIDE SEQUENCE [LARGE SCALE GENOMIC DNA]</scope>
    <source>
        <strain evidence="2">sbr112.9</strain>
    </source>
</reference>